<keyword evidence="2" id="KW-1185">Reference proteome</keyword>
<evidence type="ECO:0000313" key="2">
    <source>
        <dbReference type="Proteomes" id="UP000234366"/>
    </source>
</evidence>
<sequence length="75" mass="8231">MVFPKEHLVNKIDNPLEKEGLKAFINCITPQLMDEASIALLGKIAQTPYGAASIEAKSAKDLLKEIGDNYEVTIE</sequence>
<dbReference type="Proteomes" id="UP000234366">
    <property type="component" value="Chromosome"/>
</dbReference>
<protein>
    <submittedName>
        <fullName evidence="1">Histidine kinase</fullName>
    </submittedName>
</protein>
<dbReference type="EMBL" id="CP025001">
    <property type="protein sequence ID" value="AUJ79000.1"/>
    <property type="molecule type" value="Genomic_DNA"/>
</dbReference>
<gene>
    <name evidence="1" type="ORF">CWD84_20445</name>
</gene>
<keyword evidence="1" id="KW-0418">Kinase</keyword>
<dbReference type="GO" id="GO:0016301">
    <property type="term" value="F:kinase activity"/>
    <property type="evidence" value="ECO:0007669"/>
    <property type="project" value="UniProtKB-KW"/>
</dbReference>
<accession>A0AAI8N054</accession>
<proteinExistence type="predicted"/>
<reference evidence="1 2" key="1">
    <citation type="submission" date="2017-11" db="EMBL/GenBank/DDBJ databases">
        <title>Genome sequence and genome mining of multiple bioactive secondary metabolites from a deep sea-derived Bacillus siamensis SCSIO 05746.</title>
        <authorList>
            <person name="Pan H.-Q."/>
            <person name="Ju J.-H."/>
        </authorList>
    </citation>
    <scope>NUCLEOTIDE SEQUENCE [LARGE SCALE GENOMIC DNA]</scope>
    <source>
        <strain evidence="1 2">SCSIO 05746</strain>
    </source>
</reference>
<dbReference type="AlphaFoldDB" id="A0AAI8N054"/>
<organism evidence="1 2">
    <name type="scientific">Bacillus siamensis</name>
    <dbReference type="NCBI Taxonomy" id="659243"/>
    <lineage>
        <taxon>Bacteria</taxon>
        <taxon>Bacillati</taxon>
        <taxon>Bacillota</taxon>
        <taxon>Bacilli</taxon>
        <taxon>Bacillales</taxon>
        <taxon>Bacillaceae</taxon>
        <taxon>Bacillus</taxon>
        <taxon>Bacillus amyloliquefaciens group</taxon>
    </lineage>
</organism>
<evidence type="ECO:0000313" key="1">
    <source>
        <dbReference type="EMBL" id="AUJ79000.1"/>
    </source>
</evidence>
<dbReference type="KEGG" id="bsia:CWD84_20445"/>
<name>A0AAI8N054_9BACI</name>
<keyword evidence="1" id="KW-0808">Transferase</keyword>